<accession>A0A3N4VA76</accession>
<evidence type="ECO:0000313" key="4">
    <source>
        <dbReference type="EMBL" id="RPE79906.1"/>
    </source>
</evidence>
<dbReference type="InterPro" id="IPR000182">
    <property type="entry name" value="GNAT_dom"/>
</dbReference>
<organism evidence="4 5">
    <name type="scientific">Vulcaniibacterium tengchongense</name>
    <dbReference type="NCBI Taxonomy" id="1273429"/>
    <lineage>
        <taxon>Bacteria</taxon>
        <taxon>Pseudomonadati</taxon>
        <taxon>Pseudomonadota</taxon>
        <taxon>Gammaproteobacteria</taxon>
        <taxon>Lysobacterales</taxon>
        <taxon>Lysobacteraceae</taxon>
        <taxon>Vulcaniibacterium</taxon>
    </lineage>
</organism>
<dbReference type="PANTHER" id="PTHR43877">
    <property type="entry name" value="AMINOALKYLPHOSPHONATE N-ACETYLTRANSFERASE-RELATED-RELATED"/>
    <property type="match status" value="1"/>
</dbReference>
<sequence>MAAASLRPARMDDAAELARLCAQLGYPQAAAEFEARLRRVLASPDHPVLVATHDDRALLGFVALERRLLLESGEVVEIAALAVDAQARRRGIARALLAAAEDWARRIGIAELVVRSNVARAESHPFYQGVGFRRAKTQHVYRKPA</sequence>
<name>A0A3N4VA76_9GAMM</name>
<dbReference type="Proteomes" id="UP000269708">
    <property type="component" value="Unassembled WGS sequence"/>
</dbReference>
<dbReference type="PROSITE" id="PS51186">
    <property type="entry name" value="GNAT"/>
    <property type="match status" value="1"/>
</dbReference>
<keyword evidence="2" id="KW-0012">Acyltransferase</keyword>
<feature type="domain" description="N-acetyltransferase" evidence="3">
    <location>
        <begin position="4"/>
        <end position="145"/>
    </location>
</feature>
<evidence type="ECO:0000256" key="1">
    <source>
        <dbReference type="ARBA" id="ARBA00022679"/>
    </source>
</evidence>
<dbReference type="Gene3D" id="3.40.630.30">
    <property type="match status" value="1"/>
</dbReference>
<dbReference type="GO" id="GO:0016747">
    <property type="term" value="F:acyltransferase activity, transferring groups other than amino-acyl groups"/>
    <property type="evidence" value="ECO:0007669"/>
    <property type="project" value="InterPro"/>
</dbReference>
<dbReference type="CDD" id="cd04301">
    <property type="entry name" value="NAT_SF"/>
    <property type="match status" value="1"/>
</dbReference>
<dbReference type="InterPro" id="IPR050832">
    <property type="entry name" value="Bact_Acetyltransf"/>
</dbReference>
<evidence type="ECO:0000256" key="2">
    <source>
        <dbReference type="ARBA" id="ARBA00023315"/>
    </source>
</evidence>
<keyword evidence="5" id="KW-1185">Reference proteome</keyword>
<keyword evidence="1 4" id="KW-0808">Transferase</keyword>
<dbReference type="EMBL" id="RKQN01000002">
    <property type="protein sequence ID" value="RPE79906.1"/>
    <property type="molecule type" value="Genomic_DNA"/>
</dbReference>
<proteinExistence type="predicted"/>
<dbReference type="SUPFAM" id="SSF55729">
    <property type="entry name" value="Acyl-CoA N-acyltransferases (Nat)"/>
    <property type="match status" value="1"/>
</dbReference>
<dbReference type="PANTHER" id="PTHR43877:SF2">
    <property type="entry name" value="AMINOALKYLPHOSPHONATE N-ACETYLTRANSFERASE-RELATED"/>
    <property type="match status" value="1"/>
</dbReference>
<dbReference type="InterPro" id="IPR016181">
    <property type="entry name" value="Acyl_CoA_acyltransferase"/>
</dbReference>
<evidence type="ECO:0000259" key="3">
    <source>
        <dbReference type="PROSITE" id="PS51186"/>
    </source>
</evidence>
<evidence type="ECO:0000313" key="5">
    <source>
        <dbReference type="Proteomes" id="UP000269708"/>
    </source>
</evidence>
<dbReference type="AlphaFoldDB" id="A0A3N4VA76"/>
<gene>
    <name evidence="4" type="ORF">EDC50_1735</name>
</gene>
<protein>
    <submittedName>
        <fullName evidence="4">N-acetylglutamate synthase-like GNAT family acetyltransferase</fullName>
    </submittedName>
</protein>
<reference evidence="4 5" key="1">
    <citation type="submission" date="2018-11" db="EMBL/GenBank/DDBJ databases">
        <title>Genomic Encyclopedia of Type Strains, Phase IV (KMG-IV): sequencing the most valuable type-strain genomes for metagenomic binning, comparative biology and taxonomic classification.</title>
        <authorList>
            <person name="Goeker M."/>
        </authorList>
    </citation>
    <scope>NUCLEOTIDE SEQUENCE [LARGE SCALE GENOMIC DNA]</scope>
    <source>
        <strain evidence="4 5">DSM 25623</strain>
    </source>
</reference>
<dbReference type="Pfam" id="PF00583">
    <property type="entry name" value="Acetyltransf_1"/>
    <property type="match status" value="1"/>
</dbReference>
<comment type="caution">
    <text evidence="4">The sequence shown here is derived from an EMBL/GenBank/DDBJ whole genome shotgun (WGS) entry which is preliminary data.</text>
</comment>